<evidence type="ECO:0000256" key="2">
    <source>
        <dbReference type="ARBA" id="ARBA00008860"/>
    </source>
</evidence>
<keyword evidence="9" id="KW-1185">Reference proteome</keyword>
<dbReference type="AlphaFoldDB" id="A0AAV7XW07"/>
<comment type="subcellular location">
    <subcellularLocation>
        <location evidence="1">Mitochondrion</location>
    </subcellularLocation>
</comment>
<reference evidence="8" key="1">
    <citation type="submission" date="2022-12" db="EMBL/GenBank/DDBJ databases">
        <title>Chromosome-level genome assembly of the bean flower thrips Megalurothrips usitatus.</title>
        <authorList>
            <person name="Ma L."/>
            <person name="Liu Q."/>
            <person name="Li H."/>
            <person name="Cai W."/>
        </authorList>
    </citation>
    <scope>NUCLEOTIDE SEQUENCE</scope>
    <source>
        <strain evidence="8">Cailab_2022a</strain>
    </source>
</reference>
<dbReference type="InterPro" id="IPR018305">
    <property type="entry name" value="Ribosomal_m50"/>
</dbReference>
<dbReference type="EMBL" id="JAPTSV010000002">
    <property type="protein sequence ID" value="KAJ1530727.1"/>
    <property type="molecule type" value="Genomic_DNA"/>
</dbReference>
<evidence type="ECO:0000256" key="3">
    <source>
        <dbReference type="ARBA" id="ARBA00022980"/>
    </source>
</evidence>
<evidence type="ECO:0000256" key="7">
    <source>
        <dbReference type="ARBA" id="ARBA00035398"/>
    </source>
</evidence>
<dbReference type="PANTHER" id="PTHR31542">
    <property type="entry name" value="39A RIBOSOMAL PROTEIN L50, MITOCHONDRIAL"/>
    <property type="match status" value="1"/>
</dbReference>
<keyword evidence="3" id="KW-0689">Ribosomal protein</keyword>
<keyword evidence="5" id="KW-0687">Ribonucleoprotein</keyword>
<organism evidence="8 9">
    <name type="scientific">Megalurothrips usitatus</name>
    <name type="common">bean blossom thrips</name>
    <dbReference type="NCBI Taxonomy" id="439358"/>
    <lineage>
        <taxon>Eukaryota</taxon>
        <taxon>Metazoa</taxon>
        <taxon>Ecdysozoa</taxon>
        <taxon>Arthropoda</taxon>
        <taxon>Hexapoda</taxon>
        <taxon>Insecta</taxon>
        <taxon>Pterygota</taxon>
        <taxon>Neoptera</taxon>
        <taxon>Paraneoptera</taxon>
        <taxon>Thysanoptera</taxon>
        <taxon>Terebrantia</taxon>
        <taxon>Thripoidea</taxon>
        <taxon>Thripidae</taxon>
        <taxon>Megalurothrips</taxon>
    </lineage>
</organism>
<dbReference type="PANTHER" id="PTHR31542:SF1">
    <property type="entry name" value="LARGE RIBOSOMAL SUBUNIT PROTEIN ML50"/>
    <property type="match status" value="1"/>
</dbReference>
<sequence length="238" mass="27197">MAALARQEPLLREFYSALKCRNLVKSYSSLPPKKLPPKRKPGPLIYHNAQKLESKGYLRPLKAYSPPVDVEDKFRSILNEHAKDLSLESEIKDPLVGYRILEACFQNFEHGVPNSLLHTMKSAGDILQFYKTPVSDLTPMEHLKTKDLPPNLHIQLDPKRFDPADSAFGGISAFPQSPTFITDLKARKKFKPTPAQNWTKDWREKATGYIKWRHFPDCVPPNPTPLKAVKNSFIMKFT</sequence>
<comment type="caution">
    <text evidence="8">The sequence shown here is derived from an EMBL/GenBank/DDBJ whole genome shotgun (WGS) entry which is preliminary data.</text>
</comment>
<dbReference type="Proteomes" id="UP001075354">
    <property type="component" value="Chromosome 2"/>
</dbReference>
<evidence type="ECO:0000256" key="4">
    <source>
        <dbReference type="ARBA" id="ARBA00023128"/>
    </source>
</evidence>
<keyword evidence="4" id="KW-0496">Mitochondrion</keyword>
<dbReference type="GO" id="GO:0005762">
    <property type="term" value="C:mitochondrial large ribosomal subunit"/>
    <property type="evidence" value="ECO:0007669"/>
    <property type="project" value="TreeGrafter"/>
</dbReference>
<evidence type="ECO:0000256" key="5">
    <source>
        <dbReference type="ARBA" id="ARBA00023274"/>
    </source>
</evidence>
<accession>A0AAV7XW07</accession>
<evidence type="ECO:0000313" key="8">
    <source>
        <dbReference type="EMBL" id="KAJ1530727.1"/>
    </source>
</evidence>
<protein>
    <recommendedName>
        <fullName evidence="6">Large ribosomal subunit protein mL50</fullName>
    </recommendedName>
    <alternativeName>
        <fullName evidence="7">39S ribosomal protein L50, mitochondrial</fullName>
    </alternativeName>
</protein>
<name>A0AAV7XW07_9NEOP</name>
<evidence type="ECO:0000256" key="6">
    <source>
        <dbReference type="ARBA" id="ARBA00035183"/>
    </source>
</evidence>
<gene>
    <name evidence="8" type="ORF">ONE63_005584</name>
</gene>
<proteinExistence type="inferred from homology"/>
<evidence type="ECO:0000256" key="1">
    <source>
        <dbReference type="ARBA" id="ARBA00004173"/>
    </source>
</evidence>
<comment type="similarity">
    <text evidence="2">Belongs to the mitochondrion-specific ribosomal protein mL50 family.</text>
</comment>
<evidence type="ECO:0000313" key="9">
    <source>
        <dbReference type="Proteomes" id="UP001075354"/>
    </source>
</evidence>